<dbReference type="GO" id="GO:0008270">
    <property type="term" value="F:zinc ion binding"/>
    <property type="evidence" value="ECO:0007669"/>
    <property type="project" value="UniProtKB-KW"/>
</dbReference>
<dbReference type="Proteomes" id="UP001219934">
    <property type="component" value="Unassembled WGS sequence"/>
</dbReference>
<name>A0AAD6FIY5_9TELE</name>
<dbReference type="GO" id="GO:0036435">
    <property type="term" value="F:K48-linked polyubiquitin modification-dependent protein binding"/>
    <property type="evidence" value="ECO:0007669"/>
    <property type="project" value="TreeGrafter"/>
</dbReference>
<evidence type="ECO:0000259" key="6">
    <source>
        <dbReference type="PROSITE" id="PS50199"/>
    </source>
</evidence>
<evidence type="ECO:0000256" key="1">
    <source>
        <dbReference type="ARBA" id="ARBA00022723"/>
    </source>
</evidence>
<dbReference type="GO" id="GO:0070530">
    <property type="term" value="F:K63-linked polyubiquitin modification-dependent protein binding"/>
    <property type="evidence" value="ECO:0007669"/>
    <property type="project" value="TreeGrafter"/>
</dbReference>
<dbReference type="EMBL" id="JAPTMU010000010">
    <property type="protein sequence ID" value="KAJ4936683.1"/>
    <property type="molecule type" value="Genomic_DNA"/>
</dbReference>
<keyword evidence="2 4" id="KW-0863">Zinc-finger</keyword>
<evidence type="ECO:0000313" key="7">
    <source>
        <dbReference type="EMBL" id="KAJ4936683.1"/>
    </source>
</evidence>
<comment type="caution">
    <text evidence="7">The sequence shown here is derived from an EMBL/GenBank/DDBJ whole genome shotgun (WGS) entry which is preliminary data.</text>
</comment>
<protein>
    <recommendedName>
        <fullName evidence="6">RanBP2-type domain-containing protein</fullName>
    </recommendedName>
</protein>
<feature type="non-terminal residue" evidence="7">
    <location>
        <position position="1"/>
    </location>
</feature>
<organism evidence="7 8">
    <name type="scientific">Pogonophryne albipinna</name>
    <dbReference type="NCBI Taxonomy" id="1090488"/>
    <lineage>
        <taxon>Eukaryota</taxon>
        <taxon>Metazoa</taxon>
        <taxon>Chordata</taxon>
        <taxon>Craniata</taxon>
        <taxon>Vertebrata</taxon>
        <taxon>Euteleostomi</taxon>
        <taxon>Actinopterygii</taxon>
        <taxon>Neopterygii</taxon>
        <taxon>Teleostei</taxon>
        <taxon>Neoteleostei</taxon>
        <taxon>Acanthomorphata</taxon>
        <taxon>Eupercaria</taxon>
        <taxon>Perciformes</taxon>
        <taxon>Notothenioidei</taxon>
        <taxon>Pogonophryne</taxon>
    </lineage>
</organism>
<dbReference type="PROSITE" id="PS50199">
    <property type="entry name" value="ZF_RANBP2_2"/>
    <property type="match status" value="1"/>
</dbReference>
<dbReference type="GO" id="GO:0061630">
    <property type="term" value="F:ubiquitin protein ligase activity"/>
    <property type="evidence" value="ECO:0007669"/>
    <property type="project" value="TreeGrafter"/>
</dbReference>
<dbReference type="InterPro" id="IPR001876">
    <property type="entry name" value="Znf_RanBP2"/>
</dbReference>
<evidence type="ECO:0000313" key="8">
    <source>
        <dbReference type="Proteomes" id="UP001219934"/>
    </source>
</evidence>
<keyword evidence="1" id="KW-0479">Metal-binding</keyword>
<feature type="domain" description="RanBP2-type" evidence="6">
    <location>
        <begin position="221"/>
        <end position="250"/>
    </location>
</feature>
<evidence type="ECO:0000256" key="3">
    <source>
        <dbReference type="ARBA" id="ARBA00022833"/>
    </source>
</evidence>
<accession>A0AAD6FIY5</accession>
<feature type="compositionally biased region" description="Pro residues" evidence="5">
    <location>
        <begin position="197"/>
        <end position="211"/>
    </location>
</feature>
<dbReference type="Gene3D" id="6.10.140.1100">
    <property type="match status" value="1"/>
</dbReference>
<dbReference type="AlphaFoldDB" id="A0AAD6FIY5"/>
<evidence type="ECO:0000256" key="5">
    <source>
        <dbReference type="SAM" id="MobiDB-lite"/>
    </source>
</evidence>
<dbReference type="InterPro" id="IPR026254">
    <property type="entry name" value="RNF31-like"/>
</dbReference>
<dbReference type="InterPro" id="IPR032065">
    <property type="entry name" value="RNF31-UBA"/>
</dbReference>
<dbReference type="PANTHER" id="PTHR16004">
    <property type="entry name" value="RING FINGER PROTEIN 31-RELATED"/>
    <property type="match status" value="1"/>
</dbReference>
<gene>
    <name evidence="7" type="ORF">JOQ06_001270</name>
</gene>
<dbReference type="GO" id="GO:1990450">
    <property type="term" value="F:linear polyubiquitin binding"/>
    <property type="evidence" value="ECO:0007669"/>
    <property type="project" value="TreeGrafter"/>
</dbReference>
<dbReference type="PANTHER" id="PTHR16004:SF5">
    <property type="entry name" value="E3 UBIQUITIN-PROTEIN LIGASE RNF31"/>
    <property type="match status" value="1"/>
</dbReference>
<keyword evidence="8" id="KW-1185">Reference proteome</keyword>
<dbReference type="GO" id="GO:0071797">
    <property type="term" value="C:LUBAC complex"/>
    <property type="evidence" value="ECO:0007669"/>
    <property type="project" value="InterPro"/>
</dbReference>
<dbReference type="SUPFAM" id="SSF90209">
    <property type="entry name" value="Ran binding protein zinc finger-like"/>
    <property type="match status" value="1"/>
</dbReference>
<evidence type="ECO:0000256" key="4">
    <source>
        <dbReference type="PROSITE-ProRule" id="PRU00322"/>
    </source>
</evidence>
<feature type="region of interest" description="Disordered" evidence="5">
    <location>
        <begin position="182"/>
        <end position="211"/>
    </location>
</feature>
<dbReference type="Gene3D" id="2.30.30.380">
    <property type="entry name" value="Zn-finger domain of Sec23/24"/>
    <property type="match status" value="1"/>
</dbReference>
<dbReference type="SMART" id="SM00547">
    <property type="entry name" value="ZnF_RBZ"/>
    <property type="match status" value="2"/>
</dbReference>
<dbReference type="InterPro" id="IPR036443">
    <property type="entry name" value="Znf_RanBP2_sf"/>
</dbReference>
<sequence length="354" mass="39183">MHACIEAHPHPEFYERIIPTLRHKDVGLNTDAVVCHFPSCHTDSQTKSLALPLHHHSSRGGNQGQSLSTTHQSLRNIQVCSTSSNKHPENCTICGIFRISAHCVTCLLGLCSECDRLYHSYPERANHRRTAVFSSLSSSSSQNKNSHRSSTWCCLHCTKVNSVHNVLCEECERPRLELISSKADESQPATVTATRPPVTPSHPPITPPRPPAPVLGMPGDPDSQWVCQFCTYLNYSPATVCEMCDLARPEPAPLPVKLRPPSPIRRVPALPIKPKGPAPEDLDSWRQRLMKEEGLKLIQLIRDGEKKGVSPEEVFTSMRVAGDSSILPCRWLKTELPLLLDNITTLVATSLLSV</sequence>
<evidence type="ECO:0000256" key="2">
    <source>
        <dbReference type="ARBA" id="ARBA00022771"/>
    </source>
</evidence>
<dbReference type="Pfam" id="PF16678">
    <property type="entry name" value="UBA_HOIP"/>
    <property type="match status" value="1"/>
</dbReference>
<dbReference type="PROSITE" id="PS01358">
    <property type="entry name" value="ZF_RANBP2_1"/>
    <property type="match status" value="2"/>
</dbReference>
<proteinExistence type="predicted"/>
<keyword evidence="3" id="KW-0862">Zinc</keyword>
<dbReference type="GO" id="GO:0097039">
    <property type="term" value="P:protein linear polyubiquitination"/>
    <property type="evidence" value="ECO:0007669"/>
    <property type="project" value="TreeGrafter"/>
</dbReference>
<reference evidence="7" key="1">
    <citation type="submission" date="2022-11" db="EMBL/GenBank/DDBJ databases">
        <title>Chromosome-level genome of Pogonophryne albipinna.</title>
        <authorList>
            <person name="Jo E."/>
        </authorList>
    </citation>
    <scope>NUCLEOTIDE SEQUENCE</scope>
    <source>
        <strain evidence="7">SGF0006</strain>
        <tissue evidence="7">Muscle</tissue>
    </source>
</reference>